<dbReference type="EMBL" id="PGOL01004687">
    <property type="protein sequence ID" value="PKI36770.1"/>
    <property type="molecule type" value="Genomic_DNA"/>
</dbReference>
<keyword evidence="5" id="KW-0460">Magnesium</keyword>
<dbReference type="GO" id="GO:0046872">
    <property type="term" value="F:metal ion binding"/>
    <property type="evidence" value="ECO:0007669"/>
    <property type="project" value="UniProtKB-KW"/>
</dbReference>
<dbReference type="Gene3D" id="1.10.340.70">
    <property type="match status" value="1"/>
</dbReference>
<evidence type="ECO:0000256" key="5">
    <source>
        <dbReference type="ARBA" id="ARBA00022842"/>
    </source>
</evidence>
<dbReference type="GO" id="GO:0003964">
    <property type="term" value="F:RNA-directed DNA polymerase activity"/>
    <property type="evidence" value="ECO:0007669"/>
    <property type="project" value="UniProtKB-KW"/>
</dbReference>
<dbReference type="InterPro" id="IPR036397">
    <property type="entry name" value="RNaseH_sf"/>
</dbReference>
<dbReference type="SUPFAM" id="SSF53098">
    <property type="entry name" value="Ribonuclease H-like"/>
    <property type="match status" value="1"/>
</dbReference>
<keyword evidence="4" id="KW-0378">Hydrolase</keyword>
<dbReference type="GO" id="GO:0006310">
    <property type="term" value="P:DNA recombination"/>
    <property type="evidence" value="ECO:0007669"/>
    <property type="project" value="UniProtKB-KW"/>
</dbReference>
<dbReference type="InterPro" id="IPR012337">
    <property type="entry name" value="RNaseH-like_sf"/>
</dbReference>
<sequence length="558" mass="64392">MAYFHDCEAAERVLGSYRLNTPLQHTWLAKLPGYDYEIRYKKGKENVVADALSRISSRELQYMALSIVSTSLLDRIQKSWSNNPKIHRLITELGENSNSHPNFTYNGEQLRKRRRLVMGEDSSLQRDIIIAYHSSSMGGHSGAQATARRIVSLLYWKGIWRQVRQFVRECQVCQQNKIQHLAYPGLLQPLPMPKSVFTDITMDFIEGLPKSMGREVVFVVVDRCAEYAHFMPLSHPYSASMVAQVLLDNVYKLHGMLETIVSDRDSVFLSKFWQDLFRLQGVELLASTTYHPQTDGQFEFVNKCLETYMRCMIGDKPTMWVKWVSLAEWWYNTTHHSSTGRTPFEALYGFQPPLHMPYFPRDSTVAAVDAYMTDREDMVRTLKYHLRRARDRMKAQADKKRIEREFLVGDSVYLNLQPYRQGTVANRSSEKLSPRFFGPFEILDKIGKVAYKLKLPDSAQIHPVFHVSRLKKAIRTTNYSTQLPVLEGGSSDKTKQPVAILERRLVRRGNRAVAQVLVHWTNTSPAEATWEYADELRWRCPRFDLEGKGSKGEGNVMG</sequence>
<evidence type="ECO:0000256" key="3">
    <source>
        <dbReference type="ARBA" id="ARBA00022750"/>
    </source>
</evidence>
<keyword evidence="6" id="KW-0229">DNA integration</keyword>
<proteinExistence type="predicted"/>
<keyword evidence="8" id="KW-0239">DNA-directed DNA polymerase</keyword>
<dbReference type="GO" id="GO:0003677">
    <property type="term" value="F:DNA binding"/>
    <property type="evidence" value="ECO:0007669"/>
    <property type="project" value="UniProtKB-KW"/>
</dbReference>
<keyword evidence="9" id="KW-0238">DNA-binding</keyword>
<dbReference type="Pfam" id="PF17921">
    <property type="entry name" value="Integrase_H2C2"/>
    <property type="match status" value="1"/>
</dbReference>
<evidence type="ECO:0000256" key="6">
    <source>
        <dbReference type="ARBA" id="ARBA00022908"/>
    </source>
</evidence>
<gene>
    <name evidence="12" type="ORF">CRG98_042847</name>
</gene>
<keyword evidence="8" id="KW-0808">Transferase</keyword>
<keyword evidence="2" id="KW-0479">Metal-binding</keyword>
<evidence type="ECO:0000256" key="8">
    <source>
        <dbReference type="ARBA" id="ARBA00022932"/>
    </source>
</evidence>
<evidence type="ECO:0000256" key="1">
    <source>
        <dbReference type="ARBA" id="ARBA00022670"/>
    </source>
</evidence>
<dbReference type="InterPro" id="IPR050951">
    <property type="entry name" value="Retrovirus_Pol_polyprotein"/>
</dbReference>
<evidence type="ECO:0000256" key="9">
    <source>
        <dbReference type="ARBA" id="ARBA00023125"/>
    </source>
</evidence>
<reference evidence="12 13" key="1">
    <citation type="submission" date="2017-11" db="EMBL/GenBank/DDBJ databases">
        <title>De-novo sequencing of pomegranate (Punica granatum L.) genome.</title>
        <authorList>
            <person name="Akparov Z."/>
            <person name="Amiraslanov A."/>
            <person name="Hajiyeva S."/>
            <person name="Abbasov M."/>
            <person name="Kaur K."/>
            <person name="Hamwieh A."/>
            <person name="Solovyev V."/>
            <person name="Salamov A."/>
            <person name="Braich B."/>
            <person name="Kosarev P."/>
            <person name="Mahmoud A."/>
            <person name="Hajiyev E."/>
            <person name="Babayeva S."/>
            <person name="Izzatullayeva V."/>
            <person name="Mammadov A."/>
            <person name="Mammadov A."/>
            <person name="Sharifova S."/>
            <person name="Ojaghi J."/>
            <person name="Eynullazada K."/>
            <person name="Bayramov B."/>
            <person name="Abdulazimova A."/>
            <person name="Shahmuradov I."/>
        </authorList>
    </citation>
    <scope>NUCLEOTIDE SEQUENCE [LARGE SCALE GENOMIC DNA]</scope>
    <source>
        <strain evidence="13">cv. AG2017</strain>
        <tissue evidence="12">Leaf</tissue>
    </source>
</reference>
<name>A0A2I0HZ30_PUNGR</name>
<dbReference type="GO" id="GO:0015074">
    <property type="term" value="P:DNA integration"/>
    <property type="evidence" value="ECO:0007669"/>
    <property type="project" value="UniProtKB-KW"/>
</dbReference>
<dbReference type="InterPro" id="IPR056924">
    <property type="entry name" value="SH3_Tf2-1"/>
</dbReference>
<dbReference type="InterPro" id="IPR001584">
    <property type="entry name" value="Integrase_cat-core"/>
</dbReference>
<dbReference type="PROSITE" id="PS50994">
    <property type="entry name" value="INTEGRASE"/>
    <property type="match status" value="1"/>
</dbReference>
<feature type="domain" description="Integrase catalytic" evidence="11">
    <location>
        <begin position="187"/>
        <end position="351"/>
    </location>
</feature>
<accession>A0A2I0HZ30</accession>
<keyword evidence="13" id="KW-1185">Reference proteome</keyword>
<evidence type="ECO:0000313" key="13">
    <source>
        <dbReference type="Proteomes" id="UP000233551"/>
    </source>
</evidence>
<evidence type="ECO:0000256" key="4">
    <source>
        <dbReference type="ARBA" id="ARBA00022801"/>
    </source>
</evidence>
<dbReference type="GO" id="GO:0006508">
    <property type="term" value="P:proteolysis"/>
    <property type="evidence" value="ECO:0007669"/>
    <property type="project" value="UniProtKB-KW"/>
</dbReference>
<dbReference type="PANTHER" id="PTHR37984:SF5">
    <property type="entry name" value="PROTEIN NYNRIN-LIKE"/>
    <property type="match status" value="1"/>
</dbReference>
<dbReference type="InterPro" id="IPR016197">
    <property type="entry name" value="Chromo-like_dom_sf"/>
</dbReference>
<dbReference type="InterPro" id="IPR041588">
    <property type="entry name" value="Integrase_H2C2"/>
</dbReference>
<evidence type="ECO:0000256" key="7">
    <source>
        <dbReference type="ARBA" id="ARBA00022918"/>
    </source>
</evidence>
<dbReference type="GO" id="GO:0004190">
    <property type="term" value="F:aspartic-type endopeptidase activity"/>
    <property type="evidence" value="ECO:0007669"/>
    <property type="project" value="UniProtKB-KW"/>
</dbReference>
<comment type="caution">
    <text evidence="12">The sequence shown here is derived from an EMBL/GenBank/DDBJ whole genome shotgun (WGS) entry which is preliminary data.</text>
</comment>
<evidence type="ECO:0000256" key="10">
    <source>
        <dbReference type="ARBA" id="ARBA00023172"/>
    </source>
</evidence>
<evidence type="ECO:0000313" key="12">
    <source>
        <dbReference type="EMBL" id="PKI36770.1"/>
    </source>
</evidence>
<keyword evidence="8" id="KW-0548">Nucleotidyltransferase</keyword>
<dbReference type="Proteomes" id="UP000233551">
    <property type="component" value="Unassembled WGS sequence"/>
</dbReference>
<dbReference type="GO" id="GO:0003887">
    <property type="term" value="F:DNA-directed DNA polymerase activity"/>
    <property type="evidence" value="ECO:0007669"/>
    <property type="project" value="UniProtKB-KW"/>
</dbReference>
<dbReference type="Pfam" id="PF24626">
    <property type="entry name" value="SH3_Tf2-1"/>
    <property type="match status" value="1"/>
</dbReference>
<dbReference type="AlphaFoldDB" id="A0A2I0HZ30"/>
<dbReference type="PANTHER" id="PTHR37984">
    <property type="entry name" value="PROTEIN CBG26694"/>
    <property type="match status" value="1"/>
</dbReference>
<evidence type="ECO:0000259" key="11">
    <source>
        <dbReference type="PROSITE" id="PS50994"/>
    </source>
</evidence>
<dbReference type="Gene3D" id="3.30.420.10">
    <property type="entry name" value="Ribonuclease H-like superfamily/Ribonuclease H"/>
    <property type="match status" value="1"/>
</dbReference>
<organism evidence="12 13">
    <name type="scientific">Punica granatum</name>
    <name type="common">Pomegranate</name>
    <dbReference type="NCBI Taxonomy" id="22663"/>
    <lineage>
        <taxon>Eukaryota</taxon>
        <taxon>Viridiplantae</taxon>
        <taxon>Streptophyta</taxon>
        <taxon>Embryophyta</taxon>
        <taxon>Tracheophyta</taxon>
        <taxon>Spermatophyta</taxon>
        <taxon>Magnoliopsida</taxon>
        <taxon>eudicotyledons</taxon>
        <taxon>Gunneridae</taxon>
        <taxon>Pentapetalae</taxon>
        <taxon>rosids</taxon>
        <taxon>malvids</taxon>
        <taxon>Myrtales</taxon>
        <taxon>Lythraceae</taxon>
        <taxon>Punica</taxon>
    </lineage>
</organism>
<protein>
    <recommendedName>
        <fullName evidence="11">Integrase catalytic domain-containing protein</fullName>
    </recommendedName>
</protein>
<evidence type="ECO:0000256" key="2">
    <source>
        <dbReference type="ARBA" id="ARBA00022723"/>
    </source>
</evidence>
<dbReference type="STRING" id="22663.A0A2I0HZ30"/>
<keyword evidence="3" id="KW-0064">Aspartyl protease</keyword>
<dbReference type="SUPFAM" id="SSF54160">
    <property type="entry name" value="Chromo domain-like"/>
    <property type="match status" value="1"/>
</dbReference>
<keyword evidence="10" id="KW-0233">DNA recombination</keyword>
<keyword evidence="7" id="KW-0695">RNA-directed DNA polymerase</keyword>
<keyword evidence="1" id="KW-0645">Protease</keyword>